<evidence type="ECO:0000313" key="7">
    <source>
        <dbReference type="Proteomes" id="UP001204376"/>
    </source>
</evidence>
<accession>A0ABT1T642</accession>
<protein>
    <submittedName>
        <fullName evidence="6">Glycosyltransferase family 2 protein</fullName>
    </submittedName>
</protein>
<keyword evidence="4" id="KW-0472">Membrane</keyword>
<evidence type="ECO:0000313" key="6">
    <source>
        <dbReference type="EMBL" id="MCQ6959706.1"/>
    </source>
</evidence>
<keyword evidence="4" id="KW-0812">Transmembrane</keyword>
<dbReference type="PANTHER" id="PTHR43179:SF12">
    <property type="entry name" value="GALACTOFURANOSYLTRANSFERASE GLFT2"/>
    <property type="match status" value="1"/>
</dbReference>
<name>A0ABT1T642_9SPHI</name>
<dbReference type="InterPro" id="IPR001173">
    <property type="entry name" value="Glyco_trans_2-like"/>
</dbReference>
<dbReference type="RefSeq" id="WP_256539897.1">
    <property type="nucleotide sequence ID" value="NZ_JANHOH010000004.1"/>
</dbReference>
<evidence type="ECO:0000256" key="1">
    <source>
        <dbReference type="ARBA" id="ARBA00006739"/>
    </source>
</evidence>
<dbReference type="CDD" id="cd04186">
    <property type="entry name" value="GT_2_like_c"/>
    <property type="match status" value="1"/>
</dbReference>
<evidence type="ECO:0000256" key="3">
    <source>
        <dbReference type="ARBA" id="ARBA00022679"/>
    </source>
</evidence>
<dbReference type="Proteomes" id="UP001204376">
    <property type="component" value="Unassembled WGS sequence"/>
</dbReference>
<dbReference type="Pfam" id="PF00535">
    <property type="entry name" value="Glycos_transf_2"/>
    <property type="match status" value="1"/>
</dbReference>
<dbReference type="SUPFAM" id="SSF53448">
    <property type="entry name" value="Nucleotide-diphospho-sugar transferases"/>
    <property type="match status" value="1"/>
</dbReference>
<evidence type="ECO:0000256" key="2">
    <source>
        <dbReference type="ARBA" id="ARBA00022676"/>
    </source>
</evidence>
<evidence type="ECO:0000259" key="5">
    <source>
        <dbReference type="Pfam" id="PF00535"/>
    </source>
</evidence>
<keyword evidence="2" id="KW-0328">Glycosyltransferase</keyword>
<proteinExistence type="inferred from homology"/>
<gene>
    <name evidence="6" type="ORF">NPE20_17150</name>
</gene>
<dbReference type="PANTHER" id="PTHR43179">
    <property type="entry name" value="RHAMNOSYLTRANSFERASE WBBL"/>
    <property type="match status" value="1"/>
</dbReference>
<feature type="transmembrane region" description="Helical" evidence="4">
    <location>
        <begin position="242"/>
        <end position="264"/>
    </location>
</feature>
<keyword evidence="3" id="KW-0808">Transferase</keyword>
<dbReference type="InterPro" id="IPR029044">
    <property type="entry name" value="Nucleotide-diphossugar_trans"/>
</dbReference>
<sequence length="332" mass="38697">MQFEKKSISIVIPNYNGRKLLEEYLPYTLTAIKNAGVDHEIIVVDDASTDESVGFLKTAYPQVKLLVNPQNKGFSYSCNQGINKARCELILLLNSDVKLTPDYFEHQWKYFSADDTFGVMGRIIDMEGDHIQDAARVPKLNGLKLKTDYFYYTTEPNDRLYTFYLSGANALINAEKLKSIGGFYEIFSPFYCEDMELSIRAWKLNWKCYYEHQAVCRHQMSASTKNYKTARWVKTIYYRNRFYMHAIHLNGLALLGWFLQITFIDMLPKLLIGKWWLWGSYVNLIKNRDEIKVYKKKVSTLLKTNNSHTSIFEVINKIRNAVKGKSVTRLKV</sequence>
<dbReference type="EMBL" id="JANHOH010000004">
    <property type="protein sequence ID" value="MCQ6959706.1"/>
    <property type="molecule type" value="Genomic_DNA"/>
</dbReference>
<feature type="domain" description="Glycosyltransferase 2-like" evidence="5">
    <location>
        <begin position="9"/>
        <end position="180"/>
    </location>
</feature>
<comment type="caution">
    <text evidence="6">The sequence shown here is derived from an EMBL/GenBank/DDBJ whole genome shotgun (WGS) entry which is preliminary data.</text>
</comment>
<evidence type="ECO:0000256" key="4">
    <source>
        <dbReference type="SAM" id="Phobius"/>
    </source>
</evidence>
<dbReference type="Gene3D" id="3.90.550.10">
    <property type="entry name" value="Spore Coat Polysaccharide Biosynthesis Protein SpsA, Chain A"/>
    <property type="match status" value="1"/>
</dbReference>
<comment type="similarity">
    <text evidence="1">Belongs to the glycosyltransferase 2 family.</text>
</comment>
<organism evidence="6 7">
    <name type="scientific">Mucilaginibacter aquariorum</name>
    <dbReference type="NCBI Taxonomy" id="2967225"/>
    <lineage>
        <taxon>Bacteria</taxon>
        <taxon>Pseudomonadati</taxon>
        <taxon>Bacteroidota</taxon>
        <taxon>Sphingobacteriia</taxon>
        <taxon>Sphingobacteriales</taxon>
        <taxon>Sphingobacteriaceae</taxon>
        <taxon>Mucilaginibacter</taxon>
    </lineage>
</organism>
<keyword evidence="4" id="KW-1133">Transmembrane helix</keyword>
<keyword evidence="7" id="KW-1185">Reference proteome</keyword>
<reference evidence="6 7" key="1">
    <citation type="submission" date="2022-07" db="EMBL/GenBank/DDBJ databases">
        <title>Mucilaginibacter sp. JC4.</title>
        <authorList>
            <person name="Le V."/>
            <person name="Ko S.-R."/>
            <person name="Ahn C.-Y."/>
            <person name="Oh H.-M."/>
        </authorList>
    </citation>
    <scope>NUCLEOTIDE SEQUENCE [LARGE SCALE GENOMIC DNA]</scope>
    <source>
        <strain evidence="6 7">JC4</strain>
    </source>
</reference>